<gene>
    <name evidence="2" type="ORF">FQA47_002248</name>
</gene>
<protein>
    <submittedName>
        <fullName evidence="2">Serine/threonine-protein kinase BRSK2</fullName>
    </submittedName>
</protein>
<accession>A0A834C495</accession>
<proteinExistence type="predicted"/>
<dbReference type="Proteomes" id="UP000646548">
    <property type="component" value="Unassembled WGS sequence"/>
</dbReference>
<keyword evidence="2" id="KW-0808">Transferase</keyword>
<name>A0A834C495_ORYME</name>
<evidence type="ECO:0000313" key="2">
    <source>
        <dbReference type="EMBL" id="KAF6719576.1"/>
    </source>
</evidence>
<feature type="compositionally biased region" description="Polar residues" evidence="1">
    <location>
        <begin position="128"/>
        <end position="139"/>
    </location>
</feature>
<evidence type="ECO:0000313" key="3">
    <source>
        <dbReference type="Proteomes" id="UP000646548"/>
    </source>
</evidence>
<evidence type="ECO:0000256" key="1">
    <source>
        <dbReference type="SAM" id="MobiDB-lite"/>
    </source>
</evidence>
<feature type="region of interest" description="Disordered" evidence="1">
    <location>
        <begin position="103"/>
        <end position="139"/>
    </location>
</feature>
<reference evidence="2" key="1">
    <citation type="journal article" name="BMC Genomics">
        <title>Long-read sequencing and de novo genome assembly of marine medaka (Oryzias melastigma).</title>
        <authorList>
            <person name="Liang P."/>
            <person name="Saqib H.S.A."/>
            <person name="Ni X."/>
            <person name="Shen Y."/>
        </authorList>
    </citation>
    <scope>NUCLEOTIDE SEQUENCE</scope>
    <source>
        <strain evidence="2">Bigg-433</strain>
    </source>
</reference>
<keyword evidence="2" id="KW-0418">Kinase</keyword>
<comment type="caution">
    <text evidence="2">The sequence shown here is derived from an EMBL/GenBank/DDBJ whole genome shotgun (WGS) entry which is preliminary data.</text>
</comment>
<dbReference type="AlphaFoldDB" id="A0A834C495"/>
<sequence length="172" mass="18851">MVGPEVYVSAARGAAGCWTTGSSGSRDSGRCRPIVRSHHRGCRAPLLRRPHHDSRIQPRSLKRSEDRCVCVARIHLPCKSIAAIRNPPAANGDRRELPRAAELRFSPQREASRSTTATQSPPAPRRNMSFTGKDTNSGHYANYVGPYRLEKTLGKGQTGDAAKARTMPQLLL</sequence>
<dbReference type="EMBL" id="WKFB01000592">
    <property type="protein sequence ID" value="KAF6719576.1"/>
    <property type="molecule type" value="Genomic_DNA"/>
</dbReference>
<organism evidence="2 3">
    <name type="scientific">Oryzias melastigma</name>
    <name type="common">Marine medaka</name>
    <dbReference type="NCBI Taxonomy" id="30732"/>
    <lineage>
        <taxon>Eukaryota</taxon>
        <taxon>Metazoa</taxon>
        <taxon>Chordata</taxon>
        <taxon>Craniata</taxon>
        <taxon>Vertebrata</taxon>
        <taxon>Euteleostomi</taxon>
        <taxon>Actinopterygii</taxon>
        <taxon>Neopterygii</taxon>
        <taxon>Teleostei</taxon>
        <taxon>Neoteleostei</taxon>
        <taxon>Acanthomorphata</taxon>
        <taxon>Ovalentaria</taxon>
        <taxon>Atherinomorphae</taxon>
        <taxon>Beloniformes</taxon>
        <taxon>Adrianichthyidae</taxon>
        <taxon>Oryziinae</taxon>
        <taxon>Oryzias</taxon>
    </lineage>
</organism>
<dbReference type="GO" id="GO:0016301">
    <property type="term" value="F:kinase activity"/>
    <property type="evidence" value="ECO:0007669"/>
    <property type="project" value="UniProtKB-KW"/>
</dbReference>
<feature type="region of interest" description="Disordered" evidence="1">
    <location>
        <begin position="153"/>
        <end position="172"/>
    </location>
</feature>